<protein>
    <recommendedName>
        <fullName evidence="4">SCP domain-containing protein</fullName>
    </recommendedName>
</protein>
<proteinExistence type="predicted"/>
<name>A0A368GUK2_ANCCA</name>
<dbReference type="Proteomes" id="UP000252519">
    <property type="component" value="Unassembled WGS sequence"/>
</dbReference>
<dbReference type="AlphaFoldDB" id="A0A368GUK2"/>
<organism evidence="2 3">
    <name type="scientific">Ancylostoma caninum</name>
    <name type="common">Dog hookworm</name>
    <dbReference type="NCBI Taxonomy" id="29170"/>
    <lineage>
        <taxon>Eukaryota</taxon>
        <taxon>Metazoa</taxon>
        <taxon>Ecdysozoa</taxon>
        <taxon>Nematoda</taxon>
        <taxon>Chromadorea</taxon>
        <taxon>Rhabditida</taxon>
        <taxon>Rhabditina</taxon>
        <taxon>Rhabditomorpha</taxon>
        <taxon>Strongyloidea</taxon>
        <taxon>Ancylostomatidae</taxon>
        <taxon>Ancylostomatinae</taxon>
        <taxon>Ancylostoma</taxon>
    </lineage>
</organism>
<accession>A0A368GUK2</accession>
<evidence type="ECO:0000313" key="3">
    <source>
        <dbReference type="Proteomes" id="UP000252519"/>
    </source>
</evidence>
<keyword evidence="1" id="KW-0732">Signal</keyword>
<keyword evidence="3" id="KW-1185">Reference proteome</keyword>
<comment type="caution">
    <text evidence="2">The sequence shown here is derived from an EMBL/GenBank/DDBJ whole genome shotgun (WGS) entry which is preliminary data.</text>
</comment>
<dbReference type="Pfam" id="PF17641">
    <property type="entry name" value="ASPRs"/>
    <property type="match status" value="1"/>
</dbReference>
<gene>
    <name evidence="2" type="ORF">ANCCAN_06566</name>
</gene>
<evidence type="ECO:0000256" key="1">
    <source>
        <dbReference type="SAM" id="SignalP"/>
    </source>
</evidence>
<sequence>MLPALVVLSLCVGSLLAEEGIKCKSDKVSPEMRKYIVDYHNRYRENTQKIKYDCGLEKKARQSIKGDSIDASKMKDHDFNEATLTVHKGQDAKEYLSGALRRWYWKDQSATSHTNMLTNTNSPSLIDNIFDVLNECLHAVVDTHDPPVLLKRKKKSCKTL</sequence>
<dbReference type="SUPFAM" id="SSF55797">
    <property type="entry name" value="PR-1-like"/>
    <property type="match status" value="1"/>
</dbReference>
<dbReference type="Gene3D" id="3.40.33.10">
    <property type="entry name" value="CAP"/>
    <property type="match status" value="1"/>
</dbReference>
<evidence type="ECO:0008006" key="4">
    <source>
        <dbReference type="Google" id="ProtNLM"/>
    </source>
</evidence>
<feature type="signal peptide" evidence="1">
    <location>
        <begin position="1"/>
        <end position="17"/>
    </location>
</feature>
<reference evidence="2 3" key="1">
    <citation type="submission" date="2014-10" db="EMBL/GenBank/DDBJ databases">
        <title>Draft genome of the hookworm Ancylostoma caninum.</title>
        <authorList>
            <person name="Mitreva M."/>
        </authorList>
    </citation>
    <scope>NUCLEOTIDE SEQUENCE [LARGE SCALE GENOMIC DNA]</scope>
    <source>
        <strain evidence="2 3">Baltimore</strain>
    </source>
</reference>
<dbReference type="InterPro" id="IPR035109">
    <property type="entry name" value="ASPR"/>
</dbReference>
<dbReference type="InterPro" id="IPR035940">
    <property type="entry name" value="CAP_sf"/>
</dbReference>
<evidence type="ECO:0000313" key="2">
    <source>
        <dbReference type="EMBL" id="RCN47278.1"/>
    </source>
</evidence>
<feature type="chain" id="PRO_5017074564" description="SCP domain-containing protein" evidence="1">
    <location>
        <begin position="18"/>
        <end position="160"/>
    </location>
</feature>
<dbReference type="EMBL" id="JOJR01000064">
    <property type="protein sequence ID" value="RCN47278.1"/>
    <property type="molecule type" value="Genomic_DNA"/>
</dbReference>